<name>A0AAN9MXB3_CANGL</name>
<dbReference type="Proteomes" id="UP001367508">
    <property type="component" value="Unassembled WGS sequence"/>
</dbReference>
<organism evidence="1 2">
    <name type="scientific">Canavalia gladiata</name>
    <name type="common">Sword bean</name>
    <name type="synonym">Dolichos gladiatus</name>
    <dbReference type="NCBI Taxonomy" id="3824"/>
    <lineage>
        <taxon>Eukaryota</taxon>
        <taxon>Viridiplantae</taxon>
        <taxon>Streptophyta</taxon>
        <taxon>Embryophyta</taxon>
        <taxon>Tracheophyta</taxon>
        <taxon>Spermatophyta</taxon>
        <taxon>Magnoliopsida</taxon>
        <taxon>eudicotyledons</taxon>
        <taxon>Gunneridae</taxon>
        <taxon>Pentapetalae</taxon>
        <taxon>rosids</taxon>
        <taxon>fabids</taxon>
        <taxon>Fabales</taxon>
        <taxon>Fabaceae</taxon>
        <taxon>Papilionoideae</taxon>
        <taxon>50 kb inversion clade</taxon>
        <taxon>NPAAA clade</taxon>
        <taxon>indigoferoid/millettioid clade</taxon>
        <taxon>Phaseoleae</taxon>
        <taxon>Canavalia</taxon>
    </lineage>
</organism>
<protein>
    <submittedName>
        <fullName evidence="1">Uncharacterized protein</fullName>
    </submittedName>
</protein>
<reference evidence="1 2" key="1">
    <citation type="submission" date="2024-01" db="EMBL/GenBank/DDBJ databases">
        <title>The genomes of 5 underutilized Papilionoideae crops provide insights into root nodulation and disease resistanc.</title>
        <authorList>
            <person name="Jiang F."/>
        </authorList>
    </citation>
    <scope>NUCLEOTIDE SEQUENCE [LARGE SCALE GENOMIC DNA]</scope>
    <source>
        <strain evidence="1">LVBAO_FW01</strain>
        <tissue evidence="1">Leaves</tissue>
    </source>
</reference>
<evidence type="ECO:0000313" key="2">
    <source>
        <dbReference type="Proteomes" id="UP001367508"/>
    </source>
</evidence>
<sequence length="90" mass="10321">MGEGGIDLQVEEEKMEMLKTSYKEEVHKVEDICSLLDFARLLICTSSPEVISRRLMVRASGIFFSIRLMEESFSGMMDNGEEDHIKENET</sequence>
<keyword evidence="2" id="KW-1185">Reference proteome</keyword>
<comment type="caution">
    <text evidence="1">The sequence shown here is derived from an EMBL/GenBank/DDBJ whole genome shotgun (WGS) entry which is preliminary data.</text>
</comment>
<dbReference type="EMBL" id="JAYMYQ010000001">
    <property type="protein sequence ID" value="KAK7362770.1"/>
    <property type="molecule type" value="Genomic_DNA"/>
</dbReference>
<dbReference type="AlphaFoldDB" id="A0AAN9MXB3"/>
<accession>A0AAN9MXB3</accession>
<proteinExistence type="predicted"/>
<gene>
    <name evidence="1" type="ORF">VNO77_04891</name>
</gene>
<evidence type="ECO:0000313" key="1">
    <source>
        <dbReference type="EMBL" id="KAK7362770.1"/>
    </source>
</evidence>